<dbReference type="PROSITE" id="PS50883">
    <property type="entry name" value="EAL"/>
    <property type="match status" value="1"/>
</dbReference>
<dbReference type="NCBIfam" id="TIGR00229">
    <property type="entry name" value="sensory_box"/>
    <property type="match status" value="1"/>
</dbReference>
<keyword evidence="11" id="KW-1185">Reference proteome</keyword>
<evidence type="ECO:0000313" key="10">
    <source>
        <dbReference type="EMBL" id="BBL72196.1"/>
    </source>
</evidence>
<dbReference type="Pfam" id="PF13426">
    <property type="entry name" value="PAS_9"/>
    <property type="match status" value="1"/>
</dbReference>
<feature type="domain" description="PAC" evidence="7">
    <location>
        <begin position="425"/>
        <end position="477"/>
    </location>
</feature>
<dbReference type="InterPro" id="IPR001610">
    <property type="entry name" value="PAC"/>
</dbReference>
<evidence type="ECO:0000259" key="8">
    <source>
        <dbReference type="PROSITE" id="PS50883"/>
    </source>
</evidence>
<dbReference type="PANTHER" id="PTHR44757:SF2">
    <property type="entry name" value="BIOFILM ARCHITECTURE MAINTENANCE PROTEIN MBAA"/>
    <property type="match status" value="1"/>
</dbReference>
<proteinExistence type="predicted"/>
<dbReference type="Pfam" id="PF01590">
    <property type="entry name" value="GAF"/>
    <property type="match status" value="2"/>
</dbReference>
<comment type="catalytic activity">
    <reaction evidence="4">
        <text>3',3'-c-di-GMP + H2O = 5'-phosphoguanylyl(3'-&gt;5')guanosine + H(+)</text>
        <dbReference type="Rhea" id="RHEA:24902"/>
        <dbReference type="ChEBI" id="CHEBI:15377"/>
        <dbReference type="ChEBI" id="CHEBI:15378"/>
        <dbReference type="ChEBI" id="CHEBI:58754"/>
        <dbReference type="ChEBI" id="CHEBI:58805"/>
        <dbReference type="EC" id="3.1.4.52"/>
    </reaction>
    <physiologicalReaction direction="left-to-right" evidence="4">
        <dbReference type="Rhea" id="RHEA:24903"/>
    </physiologicalReaction>
</comment>
<dbReference type="FunFam" id="3.20.20.450:FF:000001">
    <property type="entry name" value="Cyclic di-GMP phosphodiesterase yahA"/>
    <property type="match status" value="1"/>
</dbReference>
<dbReference type="SMART" id="SM00267">
    <property type="entry name" value="GGDEF"/>
    <property type="match status" value="1"/>
</dbReference>
<sequence length="912" mass="101895">MDAINQTTLLGETRQDVATLETLVAAIAGATGRQLLDNIVRWTSEWLDADVCMIGALEDGAYVDTVSVFSNGAPAPNFRYQLPHPPCRHIMNPDECAHCERNVECLSQNNPLLTDTPPTDYLALPITDQQSGLLGLFAVFSQRKLHLSPQRQKLLELLCAMAASEIERRSVETQLRRRDCILDAVSFCASLLLRAEQMDQVINTVVERLGRAAEVSRTSVFENSEDDAGETLCSLRYEWVAEGIRPQIDDPRLQNTPYRHNGFNRWQELLSSHQVIASKVSELPPEERAILAQEGIKSTLSVPIFMEDAWWGFVSFDDCAHERQWSVHEVGALLAAAAVIASAIQRRHGEKRQRQAATMFENTIQGIVITDKNGNIEAINQAFSEITGYSEAEVLGQNPRFLSSGRHGKEFYAELWQSVLSNGRWRGEIWNRRKNGEIYPELLTISTVKDQDNAILNYIAVFSDISEIKEAQRQLDYLANHDPLTELPNRRLFNELLDHAIACAQQEKRIVGVLVFDLDRFKQINDSLGHPAGDALLQEVAKRLRHTIRRSDTLARLVGDQFALLVEETEDAQQLSKIARQTLEVLSEPLQAHGHEFYITASVGIAICPGDGDDVQTLIRNAESAMYQAKEQGRNAYHYYSAELTASSFERLFMETHLRQALGKNELVLHYQPQVMLNGGAIVGAEALIRWQHPELGSISPGKFIPIAEESGLIIPIGEWVLRTACRQAKAWRDAGLPLHSISVNIAGPQFERAEFVDTVRQALAETGLEPEALELEITETFISRRIDHALAVLEELRSLGVKLAIDDFGTGYSSMMYLKRLPIDKLKIDRSFVNDLPHDENDTAIAKAIIALGKSLGFTVIAEGIETLEQQEFLRLEGCDQGQGFLHSRPVPTPQFEALLVNGIPAFAPKP</sequence>
<evidence type="ECO:0000256" key="2">
    <source>
        <dbReference type="ARBA" id="ARBA00012282"/>
    </source>
</evidence>
<accession>A0A8D5ALJ8</accession>
<feature type="domain" description="EAL" evidence="8">
    <location>
        <begin position="651"/>
        <end position="905"/>
    </location>
</feature>
<evidence type="ECO:0000259" key="7">
    <source>
        <dbReference type="PROSITE" id="PS50113"/>
    </source>
</evidence>
<dbReference type="PROSITE" id="PS50112">
    <property type="entry name" value="PAS"/>
    <property type="match status" value="1"/>
</dbReference>
<organism evidence="10 11">
    <name type="scientific">Methylogaea oryzae</name>
    <dbReference type="NCBI Taxonomy" id="1295382"/>
    <lineage>
        <taxon>Bacteria</taxon>
        <taxon>Pseudomonadati</taxon>
        <taxon>Pseudomonadota</taxon>
        <taxon>Gammaproteobacteria</taxon>
        <taxon>Methylococcales</taxon>
        <taxon>Methylococcaceae</taxon>
        <taxon>Methylogaea</taxon>
    </lineage>
</organism>
<dbReference type="Pfam" id="PF00563">
    <property type="entry name" value="EAL"/>
    <property type="match status" value="1"/>
</dbReference>
<evidence type="ECO:0000256" key="4">
    <source>
        <dbReference type="ARBA" id="ARBA00051114"/>
    </source>
</evidence>
<evidence type="ECO:0000259" key="5">
    <source>
        <dbReference type="PROSITE" id="PS50046"/>
    </source>
</evidence>
<dbReference type="PROSITE" id="PS50113">
    <property type="entry name" value="PAC"/>
    <property type="match status" value="1"/>
</dbReference>
<gene>
    <name evidence="10" type="ORF">MoryE10_28020</name>
</gene>
<dbReference type="Proteomes" id="UP000824988">
    <property type="component" value="Chromosome"/>
</dbReference>
<evidence type="ECO:0000259" key="9">
    <source>
        <dbReference type="PROSITE" id="PS50887"/>
    </source>
</evidence>
<keyword evidence="3" id="KW-0973">c-di-GMP</keyword>
<dbReference type="SMART" id="SM00091">
    <property type="entry name" value="PAS"/>
    <property type="match status" value="1"/>
</dbReference>
<dbReference type="SMART" id="SM00052">
    <property type="entry name" value="EAL"/>
    <property type="match status" value="1"/>
</dbReference>
<dbReference type="CDD" id="cd01948">
    <property type="entry name" value="EAL"/>
    <property type="match status" value="1"/>
</dbReference>
<dbReference type="InterPro" id="IPR000160">
    <property type="entry name" value="GGDEF_dom"/>
</dbReference>
<feature type="domain" description="PAS" evidence="6">
    <location>
        <begin position="352"/>
        <end position="398"/>
    </location>
</feature>
<dbReference type="InterPro" id="IPR000014">
    <property type="entry name" value="PAS"/>
</dbReference>
<dbReference type="EC" id="3.1.4.52" evidence="2"/>
<evidence type="ECO:0000259" key="6">
    <source>
        <dbReference type="PROSITE" id="PS50112"/>
    </source>
</evidence>
<dbReference type="SMART" id="SM00065">
    <property type="entry name" value="GAF"/>
    <property type="match status" value="2"/>
</dbReference>
<dbReference type="CDD" id="cd01949">
    <property type="entry name" value="GGDEF"/>
    <property type="match status" value="1"/>
</dbReference>
<dbReference type="InterPro" id="IPR000700">
    <property type="entry name" value="PAS-assoc_C"/>
</dbReference>
<evidence type="ECO:0000256" key="1">
    <source>
        <dbReference type="ARBA" id="ARBA00001946"/>
    </source>
</evidence>
<evidence type="ECO:0000313" key="11">
    <source>
        <dbReference type="Proteomes" id="UP000824988"/>
    </source>
</evidence>
<dbReference type="FunFam" id="3.30.70.270:FF:000001">
    <property type="entry name" value="Diguanylate cyclase domain protein"/>
    <property type="match status" value="1"/>
</dbReference>
<dbReference type="PANTHER" id="PTHR44757">
    <property type="entry name" value="DIGUANYLATE CYCLASE DGCP"/>
    <property type="match status" value="1"/>
</dbReference>
<dbReference type="InterPro" id="IPR016132">
    <property type="entry name" value="Phyto_chromo_attachment"/>
</dbReference>
<name>A0A8D5ALJ8_9GAMM</name>
<dbReference type="Pfam" id="PF00990">
    <property type="entry name" value="GGDEF"/>
    <property type="match status" value="1"/>
</dbReference>
<feature type="domain" description="GGDEF" evidence="9">
    <location>
        <begin position="509"/>
        <end position="642"/>
    </location>
</feature>
<dbReference type="GO" id="GO:0071732">
    <property type="term" value="P:cellular response to nitric oxide"/>
    <property type="evidence" value="ECO:0007669"/>
    <property type="project" value="UniProtKB-ARBA"/>
</dbReference>
<feature type="domain" description="Phytochrome chromophore attachment site" evidence="5">
    <location>
        <begin position="197"/>
        <end position="329"/>
    </location>
</feature>
<dbReference type="GO" id="GO:0071111">
    <property type="term" value="F:cyclic-guanylate-specific phosphodiesterase activity"/>
    <property type="evidence" value="ECO:0007669"/>
    <property type="project" value="UniProtKB-EC"/>
</dbReference>
<dbReference type="RefSeq" id="WP_221047412.1">
    <property type="nucleotide sequence ID" value="NZ_AP019782.1"/>
</dbReference>
<protein>
    <recommendedName>
        <fullName evidence="2">cyclic-guanylate-specific phosphodiesterase</fullName>
        <ecNumber evidence="2">3.1.4.52</ecNumber>
    </recommendedName>
</protein>
<dbReference type="CDD" id="cd00130">
    <property type="entry name" value="PAS"/>
    <property type="match status" value="1"/>
</dbReference>
<dbReference type="SMART" id="SM00086">
    <property type="entry name" value="PAC"/>
    <property type="match status" value="1"/>
</dbReference>
<dbReference type="AlphaFoldDB" id="A0A8D5ALJ8"/>
<dbReference type="InterPro" id="IPR003018">
    <property type="entry name" value="GAF"/>
</dbReference>
<evidence type="ECO:0000256" key="3">
    <source>
        <dbReference type="ARBA" id="ARBA00022636"/>
    </source>
</evidence>
<reference evidence="10" key="1">
    <citation type="submission" date="2019-06" db="EMBL/GenBank/DDBJ databases">
        <title>Complete genome sequence of Methylogaea oryzae strain JCM16910.</title>
        <authorList>
            <person name="Asakawa S."/>
        </authorList>
    </citation>
    <scope>NUCLEOTIDE SEQUENCE</scope>
    <source>
        <strain evidence="10">E10</strain>
    </source>
</reference>
<dbReference type="KEGG" id="moz:MoryE10_28020"/>
<dbReference type="PROSITE" id="PS50887">
    <property type="entry name" value="GGDEF"/>
    <property type="match status" value="1"/>
</dbReference>
<dbReference type="NCBIfam" id="TIGR00254">
    <property type="entry name" value="GGDEF"/>
    <property type="match status" value="1"/>
</dbReference>
<dbReference type="InterPro" id="IPR052155">
    <property type="entry name" value="Biofilm_reg_signaling"/>
</dbReference>
<dbReference type="InterPro" id="IPR001633">
    <property type="entry name" value="EAL_dom"/>
</dbReference>
<dbReference type="EMBL" id="AP019782">
    <property type="protein sequence ID" value="BBL72196.1"/>
    <property type="molecule type" value="Genomic_DNA"/>
</dbReference>
<dbReference type="PROSITE" id="PS50046">
    <property type="entry name" value="PHYTOCHROME_2"/>
    <property type="match status" value="1"/>
</dbReference>
<comment type="cofactor">
    <cofactor evidence="1">
        <name>Mg(2+)</name>
        <dbReference type="ChEBI" id="CHEBI:18420"/>
    </cofactor>
</comment>